<dbReference type="InterPro" id="IPR036412">
    <property type="entry name" value="HAD-like_sf"/>
</dbReference>
<reference evidence="4 5" key="1">
    <citation type="submission" date="2019-06" db="EMBL/GenBank/DDBJ databases">
        <title>Sulfurimonas gotlandica sp. nov., a chemoautotrophic and psychrotolerant epsilonproteobacterium isolated from a pelagic redoxcline, and an emended description of the genus Sulfurimonas.</title>
        <authorList>
            <person name="Wang S."/>
            <person name="Jiang L."/>
            <person name="Shao Z."/>
        </authorList>
    </citation>
    <scope>NUCLEOTIDE SEQUENCE [LARGE SCALE GENOMIC DNA]</scope>
    <source>
        <strain evidence="4 5">B2</strain>
    </source>
</reference>
<keyword evidence="5" id="KW-1185">Reference proteome</keyword>
<dbReference type="SUPFAM" id="SSF56784">
    <property type="entry name" value="HAD-like"/>
    <property type="match status" value="1"/>
</dbReference>
<keyword evidence="2 4" id="KW-0378">Hydrolase</keyword>
<name>A0A7M1AVF4_9BACT</name>
<evidence type="ECO:0000256" key="3">
    <source>
        <dbReference type="ARBA" id="ARBA00022842"/>
    </source>
</evidence>
<dbReference type="KEGG" id="smax:FJR03_06540"/>
<dbReference type="GO" id="GO:0051479">
    <property type="term" value="P:mannosylglycerate biosynthetic process"/>
    <property type="evidence" value="ECO:0007669"/>
    <property type="project" value="InterPro"/>
</dbReference>
<dbReference type="SFLD" id="SFLDG01142">
    <property type="entry name" value="C2.B.2:_Mannosyl-3-phosphoglyc"/>
    <property type="match status" value="1"/>
</dbReference>
<dbReference type="EMBL" id="CP041165">
    <property type="protein sequence ID" value="QOP41419.1"/>
    <property type="molecule type" value="Genomic_DNA"/>
</dbReference>
<dbReference type="GO" id="GO:0000287">
    <property type="term" value="F:magnesium ion binding"/>
    <property type="evidence" value="ECO:0007669"/>
    <property type="project" value="TreeGrafter"/>
</dbReference>
<dbReference type="InterPro" id="IPR023214">
    <property type="entry name" value="HAD_sf"/>
</dbReference>
<evidence type="ECO:0000313" key="4">
    <source>
        <dbReference type="EMBL" id="QOP41419.1"/>
    </source>
</evidence>
<dbReference type="SFLD" id="SFLDS00003">
    <property type="entry name" value="Haloacid_Dehalogenase"/>
    <property type="match status" value="1"/>
</dbReference>
<dbReference type="RefSeq" id="WP_193112734.1">
    <property type="nucleotide sequence ID" value="NZ_CP041165.1"/>
</dbReference>
<evidence type="ECO:0000313" key="5">
    <source>
        <dbReference type="Proteomes" id="UP000593910"/>
    </source>
</evidence>
<dbReference type="AlphaFoldDB" id="A0A7M1AVF4"/>
<evidence type="ECO:0000256" key="2">
    <source>
        <dbReference type="ARBA" id="ARBA00022801"/>
    </source>
</evidence>
<dbReference type="InterPro" id="IPR006381">
    <property type="entry name" value="HAD-SF-IIB-MPGP"/>
</dbReference>
<keyword evidence="3" id="KW-0460">Magnesium</keyword>
<dbReference type="GO" id="GO:0005829">
    <property type="term" value="C:cytosol"/>
    <property type="evidence" value="ECO:0007669"/>
    <property type="project" value="TreeGrafter"/>
</dbReference>
<dbReference type="SFLD" id="SFLDG01140">
    <property type="entry name" value="C2.B:_Phosphomannomutase_and_P"/>
    <property type="match status" value="1"/>
</dbReference>
<dbReference type="Pfam" id="PF08282">
    <property type="entry name" value="Hydrolase_3"/>
    <property type="match status" value="1"/>
</dbReference>
<dbReference type="PROSITE" id="PS01228">
    <property type="entry name" value="COF_1"/>
    <property type="match status" value="1"/>
</dbReference>
<accession>A0A7M1AVF4</accession>
<dbReference type="InterPro" id="IPR006379">
    <property type="entry name" value="HAD-SF_hydro_IIB"/>
</dbReference>
<protein>
    <submittedName>
        <fullName evidence="4">HAD-IIB family hydrolase</fullName>
    </submittedName>
</protein>
<dbReference type="Gene3D" id="3.30.980.20">
    <property type="entry name" value="Putative mannosyl-3-phosphoglycerate phosphatase, domain 2"/>
    <property type="match status" value="1"/>
</dbReference>
<dbReference type="GO" id="GO:0050531">
    <property type="term" value="F:mannosyl-3-phosphoglycerate phosphatase activity"/>
    <property type="evidence" value="ECO:0007669"/>
    <property type="project" value="InterPro"/>
</dbReference>
<organism evidence="4 5">
    <name type="scientific">Sulfurimonas marina</name>
    <dbReference type="NCBI Taxonomy" id="2590551"/>
    <lineage>
        <taxon>Bacteria</taxon>
        <taxon>Pseudomonadati</taxon>
        <taxon>Campylobacterota</taxon>
        <taxon>Epsilonproteobacteria</taxon>
        <taxon>Campylobacterales</taxon>
        <taxon>Sulfurimonadaceae</taxon>
        <taxon>Sulfurimonas</taxon>
    </lineage>
</organism>
<sequence>MKKLIFTDLDGTLLNHDDYSFEPSLQALNKIKETQTPLIFTTSKTKAEVIQLQKKVGIIEPYITENGAALFIPKGYQGLALEELEEYEGYKIILFGKRYRDILNFYEKYKKEFGMKGFSEMSIDEIMELTQLDYEHAELAKQRDFTEPFVIEDPAKIKELQSLAQSYGLQVTQGGRFYHLIAKEQDKGVAVKETTRLFQKLFNEDVETFGFGDSYNDIPMFKNVDNPIIIQNHCGRYVTTDIENIEKSTYQGSAGFNEKVLSDVF</sequence>
<evidence type="ECO:0000256" key="1">
    <source>
        <dbReference type="ARBA" id="ARBA00022723"/>
    </source>
</evidence>
<gene>
    <name evidence="4" type="ORF">FJR03_06540</name>
</gene>
<dbReference type="Proteomes" id="UP000593910">
    <property type="component" value="Chromosome"/>
</dbReference>
<proteinExistence type="predicted"/>
<dbReference type="PANTHER" id="PTHR10000">
    <property type="entry name" value="PHOSPHOSERINE PHOSPHATASE"/>
    <property type="match status" value="1"/>
</dbReference>
<dbReference type="PANTHER" id="PTHR10000:SF8">
    <property type="entry name" value="HAD SUPERFAMILY HYDROLASE-LIKE, TYPE 3"/>
    <property type="match status" value="1"/>
</dbReference>
<dbReference type="NCBIfam" id="TIGR01486">
    <property type="entry name" value="HAD-SF-IIB-MPGP"/>
    <property type="match status" value="1"/>
</dbReference>
<dbReference type="NCBIfam" id="TIGR01484">
    <property type="entry name" value="HAD-SF-IIB"/>
    <property type="match status" value="1"/>
</dbReference>
<dbReference type="Gene3D" id="3.40.50.1000">
    <property type="entry name" value="HAD superfamily/HAD-like"/>
    <property type="match status" value="1"/>
</dbReference>
<keyword evidence="1" id="KW-0479">Metal-binding</keyword>